<dbReference type="PANTHER" id="PTHR38595:SF2">
    <property type="entry name" value="TYPE VI SECRETION SYSTEM BASEPLATE SUBUNIT TSSE"/>
    <property type="match status" value="1"/>
</dbReference>
<organism evidence="2 3">
    <name type="scientific">Pseudomonas fluorescens</name>
    <dbReference type="NCBI Taxonomy" id="294"/>
    <lineage>
        <taxon>Bacteria</taxon>
        <taxon>Pseudomonadati</taxon>
        <taxon>Pseudomonadota</taxon>
        <taxon>Gammaproteobacteria</taxon>
        <taxon>Pseudomonadales</taxon>
        <taxon>Pseudomonadaceae</taxon>
        <taxon>Pseudomonas</taxon>
    </lineage>
</organism>
<comment type="caution">
    <text evidence="2">The sequence shown here is derived from an EMBL/GenBank/DDBJ whole genome shotgun (WGS) entry which is preliminary data.</text>
</comment>
<dbReference type="InterPro" id="IPR007048">
    <property type="entry name" value="IraD/Gp25-like"/>
</dbReference>
<dbReference type="AlphaFoldDB" id="A0A8H2RQM1"/>
<dbReference type="Proteomes" id="UP000325723">
    <property type="component" value="Unassembled WGS sequence"/>
</dbReference>
<dbReference type="Pfam" id="PF04965">
    <property type="entry name" value="GPW_gp25"/>
    <property type="match status" value="1"/>
</dbReference>
<sequence>MSSLIDRLQEQTAATPAGRVDLVALRNAVARDLEFLLNTRCEAIRLIPNGFVECRKSSLTYGIPDFSALSLHSAKDRESIRRGLEQSIALHESRLTRVRVSLEPLNEQRRILRFKVEALLSLGSERQQVQFDAELQLHTQTYAVA</sequence>
<reference evidence="2 3" key="1">
    <citation type="submission" date="2019-09" db="EMBL/GenBank/DDBJ databases">
        <authorList>
            <person name="Chandra G."/>
            <person name="Truman W A."/>
        </authorList>
    </citation>
    <scope>NUCLEOTIDE SEQUENCE [LARGE SCALE GENOMIC DNA]</scope>
    <source>
        <strain evidence="2">PS900</strain>
    </source>
</reference>
<accession>A0A8H2RQM1</accession>
<dbReference type="NCBIfam" id="TIGR03357">
    <property type="entry name" value="VI_zyme"/>
    <property type="match status" value="1"/>
</dbReference>
<evidence type="ECO:0000259" key="1">
    <source>
        <dbReference type="Pfam" id="PF04965"/>
    </source>
</evidence>
<proteinExistence type="predicted"/>
<dbReference type="InterPro" id="IPR017737">
    <property type="entry name" value="TssE1-like"/>
</dbReference>
<dbReference type="Gene3D" id="3.10.450.40">
    <property type="match status" value="1"/>
</dbReference>
<evidence type="ECO:0000313" key="2">
    <source>
        <dbReference type="EMBL" id="VVO62754.1"/>
    </source>
</evidence>
<dbReference type="RefSeq" id="WP_150757108.1">
    <property type="nucleotide sequence ID" value="NZ_CABVIE010000002.1"/>
</dbReference>
<gene>
    <name evidence="2" type="ORF">PS900_00885</name>
</gene>
<name>A0A8H2RQM1_PSEFL</name>
<feature type="domain" description="IraD/Gp25-like" evidence="1">
    <location>
        <begin position="24"/>
        <end position="121"/>
    </location>
</feature>
<dbReference type="PANTHER" id="PTHR38595">
    <property type="entry name" value="CYTOPLASMIC PROTEIN-RELATED"/>
    <property type="match status" value="1"/>
</dbReference>
<dbReference type="SUPFAM" id="SSF160719">
    <property type="entry name" value="gpW/gp25-like"/>
    <property type="match status" value="1"/>
</dbReference>
<dbReference type="InterPro" id="IPR053176">
    <property type="entry name" value="T6SS_TssE1-like"/>
</dbReference>
<protein>
    <recommendedName>
        <fullName evidence="1">IraD/Gp25-like domain-containing protein</fullName>
    </recommendedName>
</protein>
<evidence type="ECO:0000313" key="3">
    <source>
        <dbReference type="Proteomes" id="UP000325723"/>
    </source>
</evidence>
<dbReference type="EMBL" id="CABVIE010000002">
    <property type="protein sequence ID" value="VVO62754.1"/>
    <property type="molecule type" value="Genomic_DNA"/>
</dbReference>